<dbReference type="Proteomes" id="UP000034034">
    <property type="component" value="Chromosome"/>
</dbReference>
<protein>
    <submittedName>
        <fullName evidence="1">Lipoprotein</fullName>
    </submittedName>
</protein>
<gene>
    <name evidence="1" type="ORF">SXIM_29280</name>
</gene>
<organism evidence="1 2">
    <name type="scientific">Streptomyces xiamenensis</name>
    <dbReference type="NCBI Taxonomy" id="408015"/>
    <lineage>
        <taxon>Bacteria</taxon>
        <taxon>Bacillati</taxon>
        <taxon>Actinomycetota</taxon>
        <taxon>Actinomycetes</taxon>
        <taxon>Kitasatosporales</taxon>
        <taxon>Streptomycetaceae</taxon>
        <taxon>Streptomyces</taxon>
    </lineage>
</organism>
<reference evidence="1" key="1">
    <citation type="submission" date="2019-08" db="EMBL/GenBank/DDBJ databases">
        <title>Complete genome sequence of a mangrove-derived Streptomyces xiamenensis.</title>
        <authorList>
            <person name="Xu J."/>
        </authorList>
    </citation>
    <scope>NUCLEOTIDE SEQUENCE</scope>
    <source>
        <strain evidence="1">318</strain>
    </source>
</reference>
<dbReference type="PATRIC" id="fig|408015.6.peg.2964"/>
<keyword evidence="1" id="KW-0449">Lipoprotein</keyword>
<evidence type="ECO:0000313" key="1">
    <source>
        <dbReference type="EMBL" id="AKG44312.1"/>
    </source>
</evidence>
<evidence type="ECO:0000313" key="2">
    <source>
        <dbReference type="Proteomes" id="UP000034034"/>
    </source>
</evidence>
<dbReference type="HOGENOM" id="CLU_199876_0_0_11"/>
<accession>A0A0F7FV53</accession>
<proteinExistence type="predicted"/>
<keyword evidence="2" id="KW-1185">Reference proteome</keyword>
<dbReference type="AlphaFoldDB" id="A0A0F7FV53"/>
<dbReference type="EMBL" id="CP009922">
    <property type="protein sequence ID" value="AKG44312.1"/>
    <property type="molecule type" value="Genomic_DNA"/>
</dbReference>
<sequence length="76" mass="7936">MGRSTRRALAAVGILTGVLVVGALAGMAMALASDSGDAEDSGVITHTTDEDPQDVLDYWTPERIRDAEPAPMPIPD</sequence>
<dbReference type="KEGG" id="sxi:SXIM_29280"/>
<name>A0A0F7FV53_9ACTN</name>
<dbReference type="RefSeq" id="WP_030733177.1">
    <property type="nucleotide sequence ID" value="NZ_CP009922.3"/>
</dbReference>